<dbReference type="GO" id="GO:0003977">
    <property type="term" value="F:UDP-N-acetylglucosamine diphosphorylase activity"/>
    <property type="evidence" value="ECO:0007669"/>
    <property type="project" value="UniProtKB-EC"/>
</dbReference>
<dbReference type="RefSeq" id="WP_232572421.1">
    <property type="nucleotide sequence ID" value="NZ_CP089466.1"/>
</dbReference>
<evidence type="ECO:0000256" key="6">
    <source>
        <dbReference type="ARBA" id="ARBA00048493"/>
    </source>
</evidence>
<sequence>MLGVLWTPSELSPRVEPARSAALYPVAGAPAVERAADAMVAAGVDELAVVTDAADVSEWGTAADVVDEVAADLGKISPRGHESDDRVVVALATAVLAGETIRRVAAARPAAAVRTGDEAVERPPLAFSVSVERARRAASVPKLADALEHPEPVDCPFGFDVRRPWNLLEANGVVLDEQSRSVRGDVHGSAEIRGDVVVEPGAVVESGCVVEGPAYLSPGVRVGPNAYVRGRTFLGREVRIGHAVEVKNSVLLDDARAPHLTYVGDSVVGPGANLGAGTQVANLRHDDEPVRVAHDGDRVSTGRRKFGAVVGAGAKLGIGTCLDAGVTLAAGASTKPGEVLTRDRGL</sequence>
<keyword evidence="9" id="KW-1185">Reference proteome</keyword>
<evidence type="ECO:0000256" key="5">
    <source>
        <dbReference type="ARBA" id="ARBA00048247"/>
    </source>
</evidence>
<dbReference type="InterPro" id="IPR056729">
    <property type="entry name" value="GMPPB_C"/>
</dbReference>
<evidence type="ECO:0000313" key="9">
    <source>
        <dbReference type="Proteomes" id="UP001595660"/>
    </source>
</evidence>
<gene>
    <name evidence="8" type="ORF">ACFOKC_01685</name>
</gene>
<evidence type="ECO:0000256" key="1">
    <source>
        <dbReference type="ARBA" id="ARBA00022679"/>
    </source>
</evidence>
<organism evidence="8 9">
    <name type="scientific">Halobacterium litoreum</name>
    <dbReference type="NCBI Taxonomy" id="2039234"/>
    <lineage>
        <taxon>Archaea</taxon>
        <taxon>Methanobacteriati</taxon>
        <taxon>Methanobacteriota</taxon>
        <taxon>Stenosarchaea group</taxon>
        <taxon>Halobacteria</taxon>
        <taxon>Halobacteriales</taxon>
        <taxon>Halobacteriaceae</taxon>
        <taxon>Halobacterium</taxon>
    </lineage>
</organism>
<name>A0ABD5NB55_9EURY</name>
<feature type="domain" description="Mannose-1-phosphate guanyltransferase C-terminal" evidence="7">
    <location>
        <begin position="211"/>
        <end position="283"/>
    </location>
</feature>
<evidence type="ECO:0000259" key="7">
    <source>
        <dbReference type="Pfam" id="PF25087"/>
    </source>
</evidence>
<dbReference type="Gene3D" id="2.160.10.10">
    <property type="entry name" value="Hexapeptide repeat proteins"/>
    <property type="match status" value="1"/>
</dbReference>
<dbReference type="PANTHER" id="PTHR43584:SF8">
    <property type="entry name" value="N-ACETYLMURAMATE ALPHA-1-PHOSPHATE URIDYLYLTRANSFERASE"/>
    <property type="match status" value="1"/>
</dbReference>
<accession>A0ABD5NB55</accession>
<evidence type="ECO:0000256" key="4">
    <source>
        <dbReference type="ARBA" id="ARBA00023315"/>
    </source>
</evidence>
<dbReference type="AlphaFoldDB" id="A0ABD5NB55"/>
<protein>
    <submittedName>
        <fullName evidence="8">Glucose-1-phosphate thymidylyltransferase</fullName>
    </submittedName>
</protein>
<dbReference type="GeneID" id="69117663"/>
<keyword evidence="1" id="KW-0808">Transferase</keyword>
<dbReference type="InterPro" id="IPR029044">
    <property type="entry name" value="Nucleotide-diphossugar_trans"/>
</dbReference>
<dbReference type="Pfam" id="PF25087">
    <property type="entry name" value="GMPPB_C"/>
    <property type="match status" value="1"/>
</dbReference>
<dbReference type="SUPFAM" id="SSF51161">
    <property type="entry name" value="Trimeric LpxA-like enzymes"/>
    <property type="match status" value="1"/>
</dbReference>
<comment type="catalytic activity">
    <reaction evidence="5">
        <text>alpha-D-glucosamine 1-phosphate + acetyl-CoA = N-acetyl-alpha-D-glucosamine 1-phosphate + CoA + H(+)</text>
        <dbReference type="Rhea" id="RHEA:13725"/>
        <dbReference type="ChEBI" id="CHEBI:15378"/>
        <dbReference type="ChEBI" id="CHEBI:57287"/>
        <dbReference type="ChEBI" id="CHEBI:57288"/>
        <dbReference type="ChEBI" id="CHEBI:57776"/>
        <dbReference type="ChEBI" id="CHEBI:58516"/>
        <dbReference type="EC" id="2.3.1.157"/>
    </reaction>
</comment>
<comment type="catalytic activity">
    <reaction evidence="6">
        <text>N-acetyl-alpha-D-glucosamine 1-phosphate + UTP + H(+) = UDP-N-acetyl-alpha-D-glucosamine + diphosphate</text>
        <dbReference type="Rhea" id="RHEA:13509"/>
        <dbReference type="ChEBI" id="CHEBI:15378"/>
        <dbReference type="ChEBI" id="CHEBI:33019"/>
        <dbReference type="ChEBI" id="CHEBI:46398"/>
        <dbReference type="ChEBI" id="CHEBI:57705"/>
        <dbReference type="ChEBI" id="CHEBI:57776"/>
        <dbReference type="EC" id="2.7.7.23"/>
    </reaction>
</comment>
<evidence type="ECO:0000256" key="3">
    <source>
        <dbReference type="ARBA" id="ARBA00023268"/>
    </source>
</evidence>
<dbReference type="EMBL" id="JBHRWN010000002">
    <property type="protein sequence ID" value="MFC3476429.1"/>
    <property type="molecule type" value="Genomic_DNA"/>
</dbReference>
<evidence type="ECO:0000313" key="8">
    <source>
        <dbReference type="EMBL" id="MFC3476429.1"/>
    </source>
</evidence>
<dbReference type="InterPro" id="IPR011004">
    <property type="entry name" value="Trimer_LpxA-like_sf"/>
</dbReference>
<dbReference type="Proteomes" id="UP001595660">
    <property type="component" value="Unassembled WGS sequence"/>
</dbReference>
<keyword evidence="4" id="KW-0012">Acyltransferase</keyword>
<dbReference type="InterPro" id="IPR050065">
    <property type="entry name" value="GlmU-like"/>
</dbReference>
<keyword evidence="3" id="KW-0511">Multifunctional enzyme</keyword>
<evidence type="ECO:0000256" key="2">
    <source>
        <dbReference type="ARBA" id="ARBA00022695"/>
    </source>
</evidence>
<keyword evidence="2" id="KW-0548">Nucleotidyltransferase</keyword>
<dbReference type="PANTHER" id="PTHR43584">
    <property type="entry name" value="NUCLEOTIDYL TRANSFERASE"/>
    <property type="match status" value="1"/>
</dbReference>
<dbReference type="SUPFAM" id="SSF53448">
    <property type="entry name" value="Nucleotide-diphospho-sugar transferases"/>
    <property type="match status" value="1"/>
</dbReference>
<proteinExistence type="predicted"/>
<reference evidence="8 9" key="1">
    <citation type="journal article" date="2019" name="Int. J. Syst. Evol. Microbiol.">
        <title>The Global Catalogue of Microorganisms (GCM) 10K type strain sequencing project: providing services to taxonomists for standard genome sequencing and annotation.</title>
        <authorList>
            <consortium name="The Broad Institute Genomics Platform"/>
            <consortium name="The Broad Institute Genome Sequencing Center for Infectious Disease"/>
            <person name="Wu L."/>
            <person name="Ma J."/>
        </authorList>
    </citation>
    <scope>NUCLEOTIDE SEQUENCE [LARGE SCALE GENOMIC DNA]</scope>
    <source>
        <strain evidence="8 9">CGMCC 1.12562</strain>
    </source>
</reference>
<comment type="caution">
    <text evidence="8">The sequence shown here is derived from an EMBL/GenBank/DDBJ whole genome shotgun (WGS) entry which is preliminary data.</text>
</comment>
<dbReference type="GO" id="GO:0019134">
    <property type="term" value="F:glucosamine-1-phosphate N-acetyltransferase activity"/>
    <property type="evidence" value="ECO:0007669"/>
    <property type="project" value="UniProtKB-EC"/>
</dbReference>